<evidence type="ECO:0000256" key="1">
    <source>
        <dbReference type="ARBA" id="ARBA00008427"/>
    </source>
</evidence>
<evidence type="ECO:0000256" key="2">
    <source>
        <dbReference type="ARBA" id="ARBA00022980"/>
    </source>
</evidence>
<dbReference type="HAMAP" id="MF_00369">
    <property type="entry name" value="Ribosomal_eL21"/>
    <property type="match status" value="1"/>
</dbReference>
<dbReference type="Pfam" id="PF01157">
    <property type="entry name" value="Ribosomal_L21e"/>
    <property type="match status" value="1"/>
</dbReference>
<name>A0A7G9YLR7_9EURY</name>
<dbReference type="AlphaFoldDB" id="A0A7G9YLR7"/>
<dbReference type="InterPro" id="IPR022856">
    <property type="entry name" value="Ribosomal_eL21_arc"/>
</dbReference>
<dbReference type="GO" id="GO:0005840">
    <property type="term" value="C:ribosome"/>
    <property type="evidence" value="ECO:0007669"/>
    <property type="project" value="UniProtKB-KW"/>
</dbReference>
<evidence type="ECO:0000313" key="7">
    <source>
        <dbReference type="EMBL" id="QNO48542.1"/>
    </source>
</evidence>
<dbReference type="InterPro" id="IPR001147">
    <property type="entry name" value="Ribosomal_eL21"/>
</dbReference>
<dbReference type="NCBIfam" id="NF003303">
    <property type="entry name" value="PRK04306.1"/>
    <property type="match status" value="1"/>
</dbReference>
<dbReference type="EMBL" id="MT631367">
    <property type="protein sequence ID" value="QNO48951.1"/>
    <property type="molecule type" value="Genomic_DNA"/>
</dbReference>
<dbReference type="PANTHER" id="PTHR20981">
    <property type="entry name" value="60S RIBOSOMAL PROTEIN L21"/>
    <property type="match status" value="1"/>
</dbReference>
<accession>A0A7G9YLR7</accession>
<dbReference type="Gene3D" id="2.30.30.70">
    <property type="entry name" value="Ribosomal protein L21"/>
    <property type="match status" value="1"/>
</dbReference>
<reference evidence="8" key="1">
    <citation type="submission" date="2020-06" db="EMBL/GenBank/DDBJ databases">
        <title>Unique genomic features of the anaerobic methanotrophic archaea.</title>
        <authorList>
            <person name="Chadwick G.L."/>
            <person name="Skennerton C.T."/>
            <person name="Laso-Perez R."/>
            <person name="Leu A.O."/>
            <person name="Speth D.R."/>
            <person name="Yu H."/>
            <person name="Morgan-Lang C."/>
            <person name="Hatzenpichler R."/>
            <person name="Goudeau D."/>
            <person name="Malmstrom R."/>
            <person name="Brazelton W.J."/>
            <person name="Woyke T."/>
            <person name="Hallam S.J."/>
            <person name="Tyson G.W."/>
            <person name="Wegener G."/>
            <person name="Boetius A."/>
            <person name="Orphan V."/>
        </authorList>
    </citation>
    <scope>NUCLEOTIDE SEQUENCE</scope>
</reference>
<comment type="similarity">
    <text evidence="1 5">Belongs to the eukaryotic ribosomal protein eL21 family.</text>
</comment>
<dbReference type="InterPro" id="IPR036948">
    <property type="entry name" value="Ribosomal_eL21_sf"/>
</dbReference>
<feature type="compositionally biased region" description="Basic residues" evidence="6">
    <location>
        <begin position="10"/>
        <end position="27"/>
    </location>
</feature>
<keyword evidence="3 5" id="KW-0687">Ribonucleoprotein</keyword>
<evidence type="ECO:0000256" key="6">
    <source>
        <dbReference type="SAM" id="MobiDB-lite"/>
    </source>
</evidence>
<dbReference type="SUPFAM" id="SSF50104">
    <property type="entry name" value="Translation proteins SH3-like domain"/>
    <property type="match status" value="1"/>
</dbReference>
<feature type="region of interest" description="Disordered" evidence="6">
    <location>
        <begin position="1"/>
        <end position="29"/>
    </location>
</feature>
<dbReference type="GO" id="GO:0003735">
    <property type="term" value="F:structural constituent of ribosome"/>
    <property type="evidence" value="ECO:0007669"/>
    <property type="project" value="InterPro"/>
</dbReference>
<evidence type="ECO:0000313" key="8">
    <source>
        <dbReference type="EMBL" id="QNO48951.1"/>
    </source>
</evidence>
<dbReference type="InterPro" id="IPR008991">
    <property type="entry name" value="Translation_prot_SH3-like_sf"/>
</dbReference>
<sequence>MDMNMAKSHGERRKTRHKLKKPSRKRGLSAISKAIQEFEMGDMAHIIIDPSIHKGMPNPKFHGRTGKVTARRGRAYLLSVRDGNATKEVIVHPQHLSPQ</sequence>
<dbReference type="EMBL" id="MT631354">
    <property type="protein sequence ID" value="QNO48542.1"/>
    <property type="molecule type" value="Genomic_DNA"/>
</dbReference>
<proteinExistence type="inferred from homology"/>
<organism evidence="8">
    <name type="scientific">Candidatus Methanogaster sp. ANME-2c ERB4</name>
    <dbReference type="NCBI Taxonomy" id="2759911"/>
    <lineage>
        <taxon>Archaea</taxon>
        <taxon>Methanobacteriati</taxon>
        <taxon>Methanobacteriota</taxon>
        <taxon>Stenosarchaea group</taxon>
        <taxon>Methanomicrobia</taxon>
        <taxon>Methanosarcinales</taxon>
        <taxon>ANME-2 cluster</taxon>
        <taxon>Candidatus Methanogasteraceae</taxon>
        <taxon>Candidatus Methanogaster</taxon>
    </lineage>
</organism>
<dbReference type="GO" id="GO:1990904">
    <property type="term" value="C:ribonucleoprotein complex"/>
    <property type="evidence" value="ECO:0007669"/>
    <property type="project" value="UniProtKB-KW"/>
</dbReference>
<evidence type="ECO:0000256" key="4">
    <source>
        <dbReference type="ARBA" id="ARBA00035219"/>
    </source>
</evidence>
<dbReference type="GO" id="GO:0006412">
    <property type="term" value="P:translation"/>
    <property type="evidence" value="ECO:0007669"/>
    <property type="project" value="UniProtKB-UniRule"/>
</dbReference>
<evidence type="ECO:0000256" key="5">
    <source>
        <dbReference type="HAMAP-Rule" id="MF_00369"/>
    </source>
</evidence>
<keyword evidence="2 5" id="KW-0689">Ribosomal protein</keyword>
<dbReference type="FunFam" id="2.30.30.70:FF:000001">
    <property type="entry name" value="60S ribosomal protein L21"/>
    <property type="match status" value="1"/>
</dbReference>
<protein>
    <recommendedName>
        <fullName evidence="4 5">Large ribosomal subunit protein eL21</fullName>
    </recommendedName>
</protein>
<evidence type="ECO:0000256" key="3">
    <source>
        <dbReference type="ARBA" id="ARBA00023274"/>
    </source>
</evidence>
<gene>
    <name evidence="5" type="primary">rpl21e</name>
    <name evidence="7" type="ORF">JAJEHNPH_00001</name>
    <name evidence="8" type="ORF">OEPDFBKK_00027</name>
</gene>